<dbReference type="AlphaFoldDB" id="A0A1M4UB57"/>
<dbReference type="RefSeq" id="WP_073341450.1">
    <property type="nucleotide sequence ID" value="NZ_FQVH01000002.1"/>
</dbReference>
<dbReference type="OrthoDB" id="9770068at2"/>
<dbReference type="InterPro" id="IPR038369">
    <property type="entry name" value="SpoVAD_sf"/>
</dbReference>
<keyword evidence="2" id="KW-1185">Reference proteome</keyword>
<name>A0A1M4UB57_9THEO</name>
<sequence>MAVKKIGKQTVKLQNPPSIIAYASVVGPKEGDGPLKEYFDQIEQDDYLGEKCWEKAECKMLQNAIILAMQKAKITTADVDYLLAGDLLNQIISSSFTARQLQIPYIGLYGACSTMSESLSLGALLIDGGFADYVIAATSSHFSSAERQYRFPLELGTQRPLTAQWTVTGAGATVLSSSGDGPYITYITTGRVLDLGIKDANNMGAAMAPAAVDTIKTHFSDTGFGPDDYDLIITGDLAKIGKDLTLELLKKDGIDISNIYTDCGIEIYDCERQDTHAGGSGCGCSAVVLNGYILTEIKKGTFKRVLFMATGALLSTTSSQQGESIPGIAHAVTIEMR</sequence>
<evidence type="ECO:0000313" key="1">
    <source>
        <dbReference type="EMBL" id="SHE54022.1"/>
    </source>
</evidence>
<gene>
    <name evidence="1" type="ORF">SAMN02746089_00431</name>
</gene>
<dbReference type="EMBL" id="FQVH01000002">
    <property type="protein sequence ID" value="SHE54022.1"/>
    <property type="molecule type" value="Genomic_DNA"/>
</dbReference>
<dbReference type="Proteomes" id="UP000184088">
    <property type="component" value="Unassembled WGS sequence"/>
</dbReference>
<proteinExistence type="predicted"/>
<evidence type="ECO:0000313" key="2">
    <source>
        <dbReference type="Proteomes" id="UP000184088"/>
    </source>
</evidence>
<accession>A0A1M4UB57</accession>
<reference evidence="1 2" key="1">
    <citation type="submission" date="2016-11" db="EMBL/GenBank/DDBJ databases">
        <authorList>
            <person name="Jaros S."/>
            <person name="Januszkiewicz K."/>
            <person name="Wedrychowicz H."/>
        </authorList>
    </citation>
    <scope>NUCLEOTIDE SEQUENCE [LARGE SCALE GENOMIC DNA]</scope>
    <source>
        <strain evidence="1 2">DSM 17918</strain>
    </source>
</reference>
<organism evidence="1 2">
    <name type="scientific">Caldanaerobius fijiensis DSM 17918</name>
    <dbReference type="NCBI Taxonomy" id="1121256"/>
    <lineage>
        <taxon>Bacteria</taxon>
        <taxon>Bacillati</taxon>
        <taxon>Bacillota</taxon>
        <taxon>Clostridia</taxon>
        <taxon>Thermoanaerobacterales</taxon>
        <taxon>Thermoanaerobacteraceae</taxon>
        <taxon>Caldanaerobius</taxon>
    </lineage>
</organism>
<dbReference type="NCBIfam" id="NF006160">
    <property type="entry name" value="PRK08304.1"/>
    <property type="match status" value="1"/>
</dbReference>
<dbReference type="InterPro" id="IPR016039">
    <property type="entry name" value="Thiolase-like"/>
</dbReference>
<dbReference type="PIRSF" id="PIRSF011570">
    <property type="entry name" value="SpoVAD"/>
    <property type="match status" value="1"/>
</dbReference>
<dbReference type="GO" id="GO:0016746">
    <property type="term" value="F:acyltransferase activity"/>
    <property type="evidence" value="ECO:0007669"/>
    <property type="project" value="InterPro"/>
</dbReference>
<dbReference type="NCBIfam" id="TIGR02845">
    <property type="entry name" value="spore_V_AD"/>
    <property type="match status" value="1"/>
</dbReference>
<dbReference type="SUPFAM" id="SSF53901">
    <property type="entry name" value="Thiolase-like"/>
    <property type="match status" value="1"/>
</dbReference>
<dbReference type="InterPro" id="IPR010894">
    <property type="entry name" value="SpoVAD"/>
</dbReference>
<protein>
    <submittedName>
        <fullName evidence="1">Stage V sporulation protein AD</fullName>
    </submittedName>
</protein>
<dbReference type="STRING" id="1121256.SAMN02746089_00431"/>
<dbReference type="Gene3D" id="3.40.47.40">
    <property type="entry name" value="Stage V sporulation protein AD"/>
    <property type="match status" value="1"/>
</dbReference>
<dbReference type="Pfam" id="PF07451">
    <property type="entry name" value="SpoVAD"/>
    <property type="match status" value="1"/>
</dbReference>
<dbReference type="NCBIfam" id="NF009069">
    <property type="entry name" value="PRK12404.1"/>
    <property type="match status" value="1"/>
</dbReference>